<accession>A0A975XTT8</accession>
<gene>
    <name evidence="2" type="ORF">Azoinq_09260</name>
</gene>
<dbReference type="PANTHER" id="PTHR13696">
    <property type="entry name" value="P-LOOP CONTAINING NUCLEOSIDE TRIPHOSPHATE HYDROLASE"/>
    <property type="match status" value="1"/>
</dbReference>
<proteinExistence type="predicted"/>
<dbReference type="InterPro" id="IPR002586">
    <property type="entry name" value="CobQ/CobB/MinD/ParA_Nub-bd_dom"/>
</dbReference>
<sequence>MKAVLIANPKGGSGKSTLATNLAGYFAQQGHGVMLGDLDRQQSAREWLALRPAHLPPIRGWDIKEGAPARPPKGTTHAVLDSPAGLHGKGLDKAMKAVSRILVPVQPSFFDILATRSFLEELQAEKAVRKGNLQVAVVGMRVDPRTRSAAELERFFAAYELPVLGYLRNTQLYVQTIAQGLTLFDLNPARMGRDLEQWQPILEWVERED</sequence>
<protein>
    <submittedName>
        <fullName evidence="2">ParA family protein</fullName>
    </submittedName>
</protein>
<name>A0A975XTT8_9RHOO</name>
<dbReference type="CDD" id="cd02042">
    <property type="entry name" value="ParAB_family"/>
    <property type="match status" value="1"/>
</dbReference>
<feature type="domain" description="CobQ/CobB/MinD/ParA nucleotide binding" evidence="1">
    <location>
        <begin position="5"/>
        <end position="181"/>
    </location>
</feature>
<dbReference type="RefSeq" id="WP_216129763.1">
    <property type="nucleotide sequence ID" value="NZ_CP064782.1"/>
</dbReference>
<dbReference type="Pfam" id="PF01656">
    <property type="entry name" value="CbiA"/>
    <property type="match status" value="1"/>
</dbReference>
<keyword evidence="3" id="KW-1185">Reference proteome</keyword>
<organism evidence="2 3">
    <name type="scientific">Azospira inquinata</name>
    <dbReference type="NCBI Taxonomy" id="2785627"/>
    <lineage>
        <taxon>Bacteria</taxon>
        <taxon>Pseudomonadati</taxon>
        <taxon>Pseudomonadota</taxon>
        <taxon>Betaproteobacteria</taxon>
        <taxon>Rhodocyclales</taxon>
        <taxon>Rhodocyclaceae</taxon>
        <taxon>Azospira</taxon>
    </lineage>
</organism>
<dbReference type="InterPro" id="IPR050678">
    <property type="entry name" value="DNA_Partitioning_ATPase"/>
</dbReference>
<dbReference type="EMBL" id="CP064782">
    <property type="protein sequence ID" value="QWT48060.1"/>
    <property type="molecule type" value="Genomic_DNA"/>
</dbReference>
<dbReference type="KEGG" id="aiq:Azoinq_09260"/>
<evidence type="ECO:0000313" key="3">
    <source>
        <dbReference type="Proteomes" id="UP000683428"/>
    </source>
</evidence>
<evidence type="ECO:0000259" key="1">
    <source>
        <dbReference type="Pfam" id="PF01656"/>
    </source>
</evidence>
<dbReference type="PANTHER" id="PTHR13696:SF96">
    <property type="entry name" value="COBQ_COBB_MIND_PARA NUCLEOTIDE BINDING DOMAIN-CONTAINING PROTEIN"/>
    <property type="match status" value="1"/>
</dbReference>
<dbReference type="AlphaFoldDB" id="A0A975XTT8"/>
<reference evidence="2" key="1">
    <citation type="submission" date="2020-11" db="EMBL/GenBank/DDBJ databases">
        <title>Azospira inquinata sp. nov.</title>
        <authorList>
            <person name="Moe W.M."/>
            <person name="Mikes M.C."/>
        </authorList>
    </citation>
    <scope>NUCLEOTIDE SEQUENCE</scope>
    <source>
        <strain evidence="2">Azo-3</strain>
    </source>
</reference>
<evidence type="ECO:0000313" key="2">
    <source>
        <dbReference type="EMBL" id="QWT48060.1"/>
    </source>
</evidence>
<dbReference type="Proteomes" id="UP000683428">
    <property type="component" value="Chromosome"/>
</dbReference>